<proteinExistence type="predicted"/>
<dbReference type="VEuPathDB" id="FungiDB:BTJ68_11976"/>
<name>A0A3M7GAV9_HORWE</name>
<sequence>MGLKIAESLLPGVSSEDELLFVICLIVVVTLDVITKHCVGQKPINKRETRRCRMDVDPVVTLTAVSELRNLSSIPRRQGALLEKIVKDTTCTHHRTQAPRIAEKWLAAAGALEETILMILSKQPKREYIDEECKYADGNKCKYAENECKYATDGCPYVADEYTHDPEDANYWAIV</sequence>
<evidence type="ECO:0000313" key="2">
    <source>
        <dbReference type="Proteomes" id="UP000269539"/>
    </source>
</evidence>
<accession>A0A3M7GAV9</accession>
<comment type="caution">
    <text evidence="1">The sequence shown here is derived from an EMBL/GenBank/DDBJ whole genome shotgun (WGS) entry which is preliminary data.</text>
</comment>
<organism evidence="1 2">
    <name type="scientific">Hortaea werneckii</name>
    <name type="common">Black yeast</name>
    <name type="synonym">Cladosporium werneckii</name>
    <dbReference type="NCBI Taxonomy" id="91943"/>
    <lineage>
        <taxon>Eukaryota</taxon>
        <taxon>Fungi</taxon>
        <taxon>Dikarya</taxon>
        <taxon>Ascomycota</taxon>
        <taxon>Pezizomycotina</taxon>
        <taxon>Dothideomycetes</taxon>
        <taxon>Dothideomycetidae</taxon>
        <taxon>Mycosphaerellales</taxon>
        <taxon>Teratosphaeriaceae</taxon>
        <taxon>Hortaea</taxon>
    </lineage>
</organism>
<dbReference type="EMBL" id="QWIO01000384">
    <property type="protein sequence ID" value="RMY98228.1"/>
    <property type="molecule type" value="Genomic_DNA"/>
</dbReference>
<dbReference type="Proteomes" id="UP000269539">
    <property type="component" value="Unassembled WGS sequence"/>
</dbReference>
<protein>
    <submittedName>
        <fullName evidence="1">Uncharacterized protein</fullName>
    </submittedName>
</protein>
<reference evidence="1 2" key="1">
    <citation type="journal article" date="2018" name="BMC Genomics">
        <title>Genomic evidence for intraspecific hybridization in a clonal and extremely halotolerant yeast.</title>
        <authorList>
            <person name="Gostincar C."/>
            <person name="Stajich J.E."/>
            <person name="Zupancic J."/>
            <person name="Zalar P."/>
            <person name="Gunde-Cimerman N."/>
        </authorList>
    </citation>
    <scope>NUCLEOTIDE SEQUENCE [LARGE SCALE GENOMIC DNA]</scope>
    <source>
        <strain evidence="1 2">EXF-10513</strain>
    </source>
</reference>
<gene>
    <name evidence="1" type="ORF">D0864_04467</name>
</gene>
<evidence type="ECO:0000313" key="1">
    <source>
        <dbReference type="EMBL" id="RMY98228.1"/>
    </source>
</evidence>
<dbReference type="AlphaFoldDB" id="A0A3M7GAV9"/>